<dbReference type="EMBL" id="JBICBT010000078">
    <property type="protein sequence ID" value="KAL3124077.1"/>
    <property type="molecule type" value="Genomic_DNA"/>
</dbReference>
<evidence type="ECO:0000313" key="2">
    <source>
        <dbReference type="Proteomes" id="UP001620626"/>
    </source>
</evidence>
<proteinExistence type="predicted"/>
<evidence type="ECO:0000313" key="1">
    <source>
        <dbReference type="EMBL" id="KAL3124077.1"/>
    </source>
</evidence>
<protein>
    <submittedName>
        <fullName evidence="1">Uncharacterized protein</fullName>
    </submittedName>
</protein>
<keyword evidence="2" id="KW-1185">Reference proteome</keyword>
<organism evidence="1 2">
    <name type="scientific">Heterodera trifolii</name>
    <dbReference type="NCBI Taxonomy" id="157864"/>
    <lineage>
        <taxon>Eukaryota</taxon>
        <taxon>Metazoa</taxon>
        <taxon>Ecdysozoa</taxon>
        <taxon>Nematoda</taxon>
        <taxon>Chromadorea</taxon>
        <taxon>Rhabditida</taxon>
        <taxon>Tylenchina</taxon>
        <taxon>Tylenchomorpha</taxon>
        <taxon>Tylenchoidea</taxon>
        <taxon>Heteroderidae</taxon>
        <taxon>Heteroderinae</taxon>
        <taxon>Heterodera</taxon>
    </lineage>
</organism>
<sequence length="72" mass="8273">MVSLPFSTDTNGNFNFGMIRIDDKMENSAAVIPMSRLLRHPRQLAWIVSESPKFESKAMHQINAYRDLFGDE</sequence>
<accession>A0ABD2MAM6</accession>
<dbReference type="Proteomes" id="UP001620626">
    <property type="component" value="Unassembled WGS sequence"/>
</dbReference>
<reference evidence="1 2" key="1">
    <citation type="submission" date="2024-10" db="EMBL/GenBank/DDBJ databases">
        <authorList>
            <person name="Kim D."/>
        </authorList>
    </citation>
    <scope>NUCLEOTIDE SEQUENCE [LARGE SCALE GENOMIC DNA]</scope>
    <source>
        <strain evidence="1">BH-2024</strain>
    </source>
</reference>
<comment type="caution">
    <text evidence="1">The sequence shown here is derived from an EMBL/GenBank/DDBJ whole genome shotgun (WGS) entry which is preliminary data.</text>
</comment>
<dbReference type="AlphaFoldDB" id="A0ABD2MAM6"/>
<name>A0ABD2MAM6_9BILA</name>
<gene>
    <name evidence="1" type="ORF">niasHT_004666</name>
</gene>